<gene>
    <name evidence="5" type="ORF">SAMN04488498_1424</name>
</gene>
<keyword evidence="2" id="KW-0349">Heme</keyword>
<evidence type="ECO:0000256" key="1">
    <source>
        <dbReference type="ARBA" id="ARBA00022448"/>
    </source>
</evidence>
<sequence length="128" mass="13887">MQSTEVSDSIFIRLGVGPAIRVVVDEFHDVIETGLAYSGVKALHRSGSADLRISLAGWLSRLGGSKGWFDQPRPCSAKLHPSLPVYAHFPAQRLQAMRCALKGSAIDPRLAAHLQQHLTKMADAMAAR</sequence>
<dbReference type="GO" id="GO:0046872">
    <property type="term" value="F:metal ion binding"/>
    <property type="evidence" value="ECO:0007669"/>
    <property type="project" value="UniProtKB-KW"/>
</dbReference>
<dbReference type="GO" id="GO:0019825">
    <property type="term" value="F:oxygen binding"/>
    <property type="evidence" value="ECO:0007669"/>
    <property type="project" value="InterPro"/>
</dbReference>
<organism evidence="5 6">
    <name type="scientific">Neomesorhizobium albiziae</name>
    <dbReference type="NCBI Taxonomy" id="335020"/>
    <lineage>
        <taxon>Bacteria</taxon>
        <taxon>Pseudomonadati</taxon>
        <taxon>Pseudomonadota</taxon>
        <taxon>Alphaproteobacteria</taxon>
        <taxon>Hyphomicrobiales</taxon>
        <taxon>Phyllobacteriaceae</taxon>
        <taxon>Neomesorhizobium</taxon>
    </lineage>
</organism>
<evidence type="ECO:0000313" key="6">
    <source>
        <dbReference type="Proteomes" id="UP000323300"/>
    </source>
</evidence>
<dbReference type="InterPro" id="IPR012292">
    <property type="entry name" value="Globin/Proto"/>
</dbReference>
<proteinExistence type="predicted"/>
<keyword evidence="6" id="KW-1185">Reference proteome</keyword>
<evidence type="ECO:0000256" key="3">
    <source>
        <dbReference type="ARBA" id="ARBA00022723"/>
    </source>
</evidence>
<evidence type="ECO:0000256" key="2">
    <source>
        <dbReference type="ARBA" id="ARBA00022617"/>
    </source>
</evidence>
<evidence type="ECO:0000313" key="5">
    <source>
        <dbReference type="EMBL" id="SFL15483.1"/>
    </source>
</evidence>
<name>A0A1I4FDD7_9HYPH</name>
<dbReference type="InterPro" id="IPR001486">
    <property type="entry name" value="Hemoglobin_trunc"/>
</dbReference>
<dbReference type="Proteomes" id="UP000323300">
    <property type="component" value="Unassembled WGS sequence"/>
</dbReference>
<keyword evidence="4" id="KW-0408">Iron</keyword>
<dbReference type="Pfam" id="PF01152">
    <property type="entry name" value="Bac_globin"/>
    <property type="match status" value="1"/>
</dbReference>
<keyword evidence="3" id="KW-0479">Metal-binding</keyword>
<keyword evidence="1" id="KW-0813">Transport</keyword>
<dbReference type="EMBL" id="FOSL01000042">
    <property type="protein sequence ID" value="SFL15483.1"/>
    <property type="molecule type" value="Genomic_DNA"/>
</dbReference>
<reference evidence="5 6" key="1">
    <citation type="submission" date="2016-10" db="EMBL/GenBank/DDBJ databases">
        <authorList>
            <person name="Varghese N."/>
            <person name="Submissions S."/>
        </authorList>
    </citation>
    <scope>NUCLEOTIDE SEQUENCE [LARGE SCALE GENOMIC DNA]</scope>
    <source>
        <strain evidence="5 6">DSM 21822</strain>
    </source>
</reference>
<protein>
    <submittedName>
        <fullName evidence="5">Globin</fullName>
    </submittedName>
</protein>
<dbReference type="OrthoDB" id="9790913at2"/>
<evidence type="ECO:0000256" key="4">
    <source>
        <dbReference type="ARBA" id="ARBA00023004"/>
    </source>
</evidence>
<accession>A0A1I4FDD7</accession>
<dbReference type="Gene3D" id="1.10.490.10">
    <property type="entry name" value="Globins"/>
    <property type="match status" value="1"/>
</dbReference>
<dbReference type="RefSeq" id="WP_149764184.1">
    <property type="nucleotide sequence ID" value="NZ_BSPE01000014.1"/>
</dbReference>
<dbReference type="GO" id="GO:0020037">
    <property type="term" value="F:heme binding"/>
    <property type="evidence" value="ECO:0007669"/>
    <property type="project" value="InterPro"/>
</dbReference>
<dbReference type="AlphaFoldDB" id="A0A1I4FDD7"/>